<feature type="compositionally biased region" description="Polar residues" evidence="2">
    <location>
        <begin position="321"/>
        <end position="335"/>
    </location>
</feature>
<evidence type="ECO:0000259" key="3">
    <source>
        <dbReference type="PROSITE" id="PS50157"/>
    </source>
</evidence>
<dbReference type="PROSITE" id="PS50157">
    <property type="entry name" value="ZINC_FINGER_C2H2_2"/>
    <property type="match status" value="1"/>
</dbReference>
<accession>A0ABP1CZ36</accession>
<gene>
    <name evidence="4" type="ORF">GFSPODELE1_LOCUS2826</name>
</gene>
<dbReference type="SMART" id="SM00355">
    <property type="entry name" value="ZnF_C2H2"/>
    <property type="match status" value="3"/>
</dbReference>
<keyword evidence="1" id="KW-0862">Zinc</keyword>
<sequence>MAKSPTQNHQLENPYRRAGAACCIQCNKRFSSKAAIEQHLEEHPDGIDLEKCYFKCPYPGCTFKCLQESNWRNSHVNKHTGKKPHTCPDTVTDEHGNLIPCDYRSGDPGTLNRHRQGRHNYQTKKRAKRCDTGLPKPKVSTKGLCVPADNDTNNTITSNAQYMESLAWMIKMPRNIAVHGRRQSFIPPHDQENIPQQQGQYSNSQYYPIGGHLSSSSSLTTNYGTLTHPEPFHSSNITDENGSGLSDASNANYSLPFDYDLYAPSGNVDQGNLFAPFSQMLGSTPCSSYPSSEYGTNLNCMRPMSTATVNNRIPSYDGLRSNDTSSGSLSTTLEPSSQRLQNWELSLQSSFQNPFSGHQQFPELNGMFSNVLLHAWHQDSASSRNMAQQRMFPYGSYL</sequence>
<dbReference type="EMBL" id="OZ037954">
    <property type="protein sequence ID" value="CAL1699744.1"/>
    <property type="molecule type" value="Genomic_DNA"/>
</dbReference>
<keyword evidence="5" id="KW-1185">Reference proteome</keyword>
<keyword evidence="1" id="KW-0863">Zinc-finger</keyword>
<name>A0ABP1CZ36_9APHY</name>
<feature type="compositionally biased region" description="Basic residues" evidence="2">
    <location>
        <begin position="112"/>
        <end position="128"/>
    </location>
</feature>
<feature type="region of interest" description="Disordered" evidence="2">
    <location>
        <begin position="104"/>
        <end position="133"/>
    </location>
</feature>
<proteinExistence type="predicted"/>
<evidence type="ECO:0000256" key="2">
    <source>
        <dbReference type="SAM" id="MobiDB-lite"/>
    </source>
</evidence>
<dbReference type="PROSITE" id="PS00028">
    <property type="entry name" value="ZINC_FINGER_C2H2_1"/>
    <property type="match status" value="1"/>
</dbReference>
<feature type="region of interest" description="Disordered" evidence="2">
    <location>
        <begin position="316"/>
        <end position="335"/>
    </location>
</feature>
<organism evidence="4 5">
    <name type="scientific">Somion occarium</name>
    <dbReference type="NCBI Taxonomy" id="3059160"/>
    <lineage>
        <taxon>Eukaryota</taxon>
        <taxon>Fungi</taxon>
        <taxon>Dikarya</taxon>
        <taxon>Basidiomycota</taxon>
        <taxon>Agaricomycotina</taxon>
        <taxon>Agaricomycetes</taxon>
        <taxon>Polyporales</taxon>
        <taxon>Cerrenaceae</taxon>
        <taxon>Somion</taxon>
    </lineage>
</organism>
<dbReference type="Proteomes" id="UP001497453">
    <property type="component" value="Chromosome 11"/>
</dbReference>
<keyword evidence="1" id="KW-0479">Metal-binding</keyword>
<evidence type="ECO:0000313" key="5">
    <source>
        <dbReference type="Proteomes" id="UP001497453"/>
    </source>
</evidence>
<dbReference type="InterPro" id="IPR013087">
    <property type="entry name" value="Znf_C2H2_type"/>
</dbReference>
<reference evidence="5" key="1">
    <citation type="submission" date="2024-04" db="EMBL/GenBank/DDBJ databases">
        <authorList>
            <person name="Shaw F."/>
            <person name="Minotto A."/>
        </authorList>
    </citation>
    <scope>NUCLEOTIDE SEQUENCE [LARGE SCALE GENOMIC DNA]</scope>
</reference>
<dbReference type="Gene3D" id="3.30.160.60">
    <property type="entry name" value="Classic Zinc Finger"/>
    <property type="match status" value="1"/>
</dbReference>
<evidence type="ECO:0000256" key="1">
    <source>
        <dbReference type="PROSITE-ProRule" id="PRU00042"/>
    </source>
</evidence>
<protein>
    <recommendedName>
        <fullName evidence="3">C2H2-type domain-containing protein</fullName>
    </recommendedName>
</protein>
<feature type="domain" description="C2H2-type" evidence="3">
    <location>
        <begin position="20"/>
        <end position="43"/>
    </location>
</feature>
<evidence type="ECO:0000313" key="4">
    <source>
        <dbReference type="EMBL" id="CAL1699744.1"/>
    </source>
</evidence>